<gene>
    <name evidence="3" type="ORF">H9625_10805</name>
</gene>
<dbReference type="InterPro" id="IPR024311">
    <property type="entry name" value="Lipocalin-like"/>
</dbReference>
<evidence type="ECO:0000259" key="2">
    <source>
        <dbReference type="Pfam" id="PF12702"/>
    </source>
</evidence>
<evidence type="ECO:0000313" key="4">
    <source>
        <dbReference type="Proteomes" id="UP000620874"/>
    </source>
</evidence>
<keyword evidence="4" id="KW-1185">Reference proteome</keyword>
<feature type="chain" id="PRO_5046504131" evidence="1">
    <location>
        <begin position="28"/>
        <end position="226"/>
    </location>
</feature>
<dbReference type="RefSeq" id="WP_191764322.1">
    <property type="nucleotide sequence ID" value="NZ_JACSPP010000033.1"/>
</dbReference>
<evidence type="ECO:0000313" key="3">
    <source>
        <dbReference type="EMBL" id="MBD8040916.1"/>
    </source>
</evidence>
<protein>
    <submittedName>
        <fullName evidence="3">Lipocalin family protein</fullName>
    </submittedName>
</protein>
<feature type="domain" description="Lipocalin-like" evidence="2">
    <location>
        <begin position="28"/>
        <end position="117"/>
    </location>
</feature>
<accession>A0ABR8Y9Z6</accession>
<dbReference type="PROSITE" id="PS51257">
    <property type="entry name" value="PROKAR_LIPOPROTEIN"/>
    <property type="match status" value="1"/>
</dbReference>
<name>A0ABR8Y9Z6_9BACT</name>
<keyword evidence="1" id="KW-0732">Signal</keyword>
<dbReference type="Pfam" id="PF12702">
    <property type="entry name" value="Lipocalin_3"/>
    <property type="match status" value="1"/>
</dbReference>
<dbReference type="EMBL" id="JACSPP010000033">
    <property type="protein sequence ID" value="MBD8040916.1"/>
    <property type="molecule type" value="Genomic_DNA"/>
</dbReference>
<feature type="signal peptide" evidence="1">
    <location>
        <begin position="1"/>
        <end position="27"/>
    </location>
</feature>
<dbReference type="Proteomes" id="UP000620874">
    <property type="component" value="Unassembled WGS sequence"/>
</dbReference>
<evidence type="ECO:0000256" key="1">
    <source>
        <dbReference type="SAM" id="SignalP"/>
    </source>
</evidence>
<reference evidence="3 4" key="1">
    <citation type="submission" date="2020-08" db="EMBL/GenBank/DDBJ databases">
        <title>A Genomic Blueprint of the Chicken Gut Microbiome.</title>
        <authorList>
            <person name="Gilroy R."/>
            <person name="Ravi A."/>
            <person name="Getino M."/>
            <person name="Pursley I."/>
            <person name="Horton D.L."/>
            <person name="Alikhan N.-F."/>
            <person name="Baker D."/>
            <person name="Gharbi K."/>
            <person name="Hall N."/>
            <person name="Watson M."/>
            <person name="Adriaenssens E.M."/>
            <person name="Foster-Nyarko E."/>
            <person name="Jarju S."/>
            <person name="Secka A."/>
            <person name="Antonio M."/>
            <person name="Oren A."/>
            <person name="Chaudhuri R."/>
            <person name="La Ragione R.M."/>
            <person name="Hildebrand F."/>
            <person name="Pallen M.J."/>
        </authorList>
    </citation>
    <scope>NUCLEOTIDE SEQUENCE [LARGE SCALE GENOMIC DNA]</scope>
    <source>
        <strain evidence="3 4">Sa1CVN1</strain>
    </source>
</reference>
<proteinExistence type="predicted"/>
<comment type="caution">
    <text evidence="3">The sequence shown here is derived from an EMBL/GenBank/DDBJ whole genome shotgun (WGS) entry which is preliminary data.</text>
</comment>
<dbReference type="Gene3D" id="2.40.128.280">
    <property type="match status" value="1"/>
</dbReference>
<organism evidence="3 4">
    <name type="scientific">Phocaeicola intestinalis</name>
    <dbReference type="NCBI Taxonomy" id="2762212"/>
    <lineage>
        <taxon>Bacteria</taxon>
        <taxon>Pseudomonadati</taxon>
        <taxon>Bacteroidota</taxon>
        <taxon>Bacteroidia</taxon>
        <taxon>Bacteroidales</taxon>
        <taxon>Bacteroidaceae</taxon>
        <taxon>Phocaeicola</taxon>
    </lineage>
</organism>
<sequence>MKRNNCLWRASSLVCLVGLLVSCGDLPQMEGTWVEPVPGMENSVQGFKLEEGGKASSVNMATLQYESWKQEGDKLILSGKSIGNGVTIPFSDTLEIAGLTQDSLFLKRGTLVLRYVRNDGQGDRSVPMAELTPAKKTSFRTTGVLVFAHERRAFTPDGDTVSYWVIDKTDELLEAYDKLTGGVKNGKPVYAELEVIDAGKSDEGFAASYPSVYQVVKIDSMSLEAR</sequence>